<dbReference type="Proteomes" id="UP000198892">
    <property type="component" value="Unassembled WGS sequence"/>
</dbReference>
<name>A0A1I5MSI1_9BACI</name>
<protein>
    <submittedName>
        <fullName evidence="1">Uncharacterized protein</fullName>
    </submittedName>
</protein>
<keyword evidence="2" id="KW-1185">Reference proteome</keyword>
<dbReference type="AlphaFoldDB" id="A0A1I5MSI1"/>
<dbReference type="EMBL" id="FOXD01000002">
    <property type="protein sequence ID" value="SFP11946.1"/>
    <property type="molecule type" value="Genomic_DNA"/>
</dbReference>
<reference evidence="2" key="1">
    <citation type="submission" date="2016-10" db="EMBL/GenBank/DDBJ databases">
        <authorList>
            <person name="Varghese N."/>
            <person name="Submissions S."/>
        </authorList>
    </citation>
    <scope>NUCLEOTIDE SEQUENCE [LARGE SCALE GENOMIC DNA]</scope>
    <source>
        <strain evidence="2">S7</strain>
    </source>
</reference>
<evidence type="ECO:0000313" key="2">
    <source>
        <dbReference type="Proteomes" id="UP000198892"/>
    </source>
</evidence>
<dbReference type="STRING" id="1884432.SAMN05518683_102311"/>
<dbReference type="RefSeq" id="WP_093335140.1">
    <property type="nucleotide sequence ID" value="NZ_FOXD01000002.1"/>
</dbReference>
<sequence length="70" mass="7911">MNRYVYSYRILSTGETSRYGVPAATQDEADAGICEAIADIEFTEPEDVQDITLDRIIEESDNYYECEGCT</sequence>
<accession>A0A1I5MSI1</accession>
<evidence type="ECO:0000313" key="1">
    <source>
        <dbReference type="EMBL" id="SFP11946.1"/>
    </source>
</evidence>
<proteinExistence type="predicted"/>
<dbReference type="OrthoDB" id="2624449at2"/>
<gene>
    <name evidence="1" type="ORF">SAMN05518683_102311</name>
</gene>
<organism evidence="1 2">
    <name type="scientific">Salibacterium halotolerans</name>
    <dbReference type="NCBI Taxonomy" id="1884432"/>
    <lineage>
        <taxon>Bacteria</taxon>
        <taxon>Bacillati</taxon>
        <taxon>Bacillota</taxon>
        <taxon>Bacilli</taxon>
        <taxon>Bacillales</taxon>
        <taxon>Bacillaceae</taxon>
    </lineage>
</organism>